<dbReference type="GO" id="GO:0016020">
    <property type="term" value="C:membrane"/>
    <property type="evidence" value="ECO:0007669"/>
    <property type="project" value="InterPro"/>
</dbReference>
<dbReference type="InterPro" id="IPR029034">
    <property type="entry name" value="Cystine-knot_cytokine"/>
</dbReference>
<dbReference type="PROSITE" id="PS50278">
    <property type="entry name" value="PDGF_2"/>
    <property type="match status" value="1"/>
</dbReference>
<feature type="region of interest" description="Disordered" evidence="5">
    <location>
        <begin position="86"/>
        <end position="146"/>
    </location>
</feature>
<evidence type="ECO:0000259" key="6">
    <source>
        <dbReference type="PROSITE" id="PS50278"/>
    </source>
</evidence>
<keyword evidence="3" id="KW-0497">Mitogen</keyword>
<sequence length="352" mass="39690">MDNAVTCIANCIKWLPRVVMVWVALAAMYLQINALPSQIPPSLTYGMMQVKTIEDLLQFLDQQAKQVIPGQDKNFGWEFLEEKLDSGVTDDEDEDDDDDDGDDDHDGDDSGSDGRHKPVPSVLSDHGPSKTKLTPVQFSSADSNRRPVQEIAHANSDQSSLGFKITDVAPLPGCIPRETVVQVLPDASESQVMYWPGCVTVKRCGGCCNSDLHECQPTRSEIIQVKVVRMEYTPRASRFFHYDGVVAKNMTNHTECSCQCKIKPEDCDPATQVHNNCQCQCRKFVTCPAGKRWDPIRCQCLCSASQQERGCLRRQEWNQDSCTCTCRKDLVASCRAPYWFNYRRCRCQRRST</sequence>
<evidence type="ECO:0000313" key="8">
    <source>
        <dbReference type="Proteomes" id="UP000887568"/>
    </source>
</evidence>
<name>A0A913ZYV4_PATMI</name>
<evidence type="ECO:0000256" key="4">
    <source>
        <dbReference type="RuleBase" id="RU003818"/>
    </source>
</evidence>
<evidence type="ECO:0000256" key="3">
    <source>
        <dbReference type="ARBA" id="ARBA00023246"/>
    </source>
</evidence>
<organism evidence="7 8">
    <name type="scientific">Patiria miniata</name>
    <name type="common">Bat star</name>
    <name type="synonym">Asterina miniata</name>
    <dbReference type="NCBI Taxonomy" id="46514"/>
    <lineage>
        <taxon>Eukaryota</taxon>
        <taxon>Metazoa</taxon>
        <taxon>Echinodermata</taxon>
        <taxon>Eleutherozoa</taxon>
        <taxon>Asterozoa</taxon>
        <taxon>Asteroidea</taxon>
        <taxon>Valvatacea</taxon>
        <taxon>Valvatida</taxon>
        <taxon>Asterinidae</taxon>
        <taxon>Patiria</taxon>
    </lineage>
</organism>
<evidence type="ECO:0000256" key="1">
    <source>
        <dbReference type="ARBA" id="ARBA00006686"/>
    </source>
</evidence>
<reference evidence="7" key="1">
    <citation type="submission" date="2022-11" db="UniProtKB">
        <authorList>
            <consortium name="EnsemblMetazoa"/>
        </authorList>
    </citation>
    <scope>IDENTIFICATION</scope>
</reference>
<dbReference type="GO" id="GO:0070851">
    <property type="term" value="F:growth factor receptor binding"/>
    <property type="evidence" value="ECO:0007669"/>
    <property type="project" value="TreeGrafter"/>
</dbReference>
<feature type="domain" description="Platelet-derived growth factor (PDGF) family profile" evidence="6">
    <location>
        <begin position="174"/>
        <end position="263"/>
    </location>
</feature>
<dbReference type="Gene3D" id="2.10.90.10">
    <property type="entry name" value="Cystine-knot cytokines"/>
    <property type="match status" value="1"/>
</dbReference>
<evidence type="ECO:0000256" key="5">
    <source>
        <dbReference type="SAM" id="MobiDB-lite"/>
    </source>
</evidence>
<dbReference type="Proteomes" id="UP000887568">
    <property type="component" value="Unplaced"/>
</dbReference>
<evidence type="ECO:0000256" key="2">
    <source>
        <dbReference type="ARBA" id="ARBA00023030"/>
    </source>
</evidence>
<dbReference type="EnsemblMetazoa" id="XM_038200819.1">
    <property type="protein sequence ID" value="XP_038056747.1"/>
    <property type="gene ID" value="LOC119728539"/>
</dbReference>
<accession>A0A913ZYV4</accession>
<dbReference type="InterPro" id="IPR000072">
    <property type="entry name" value="PDGF/VEGF_dom"/>
</dbReference>
<comment type="similarity">
    <text evidence="1 4">Belongs to the PDGF/VEGF growth factor family.</text>
</comment>
<feature type="compositionally biased region" description="Polar residues" evidence="5">
    <location>
        <begin position="131"/>
        <end position="142"/>
    </location>
</feature>
<feature type="compositionally biased region" description="Acidic residues" evidence="5">
    <location>
        <begin position="88"/>
        <end position="111"/>
    </location>
</feature>
<dbReference type="PANTHER" id="PTHR11633:SF1">
    <property type="entry name" value="LD28763P"/>
    <property type="match status" value="1"/>
</dbReference>
<dbReference type="GO" id="GO:0008083">
    <property type="term" value="F:growth factor activity"/>
    <property type="evidence" value="ECO:0007669"/>
    <property type="project" value="UniProtKB-KW"/>
</dbReference>
<dbReference type="PANTHER" id="PTHR11633">
    <property type="entry name" value="PLATELET-DERIVED GROWTH FACTOR"/>
    <property type="match status" value="1"/>
</dbReference>
<protein>
    <recommendedName>
        <fullName evidence="6">Platelet-derived growth factor (PDGF) family profile domain-containing protein</fullName>
    </recommendedName>
</protein>
<dbReference type="OMA" id="QEIAHAN"/>
<dbReference type="GeneID" id="119728539"/>
<dbReference type="RefSeq" id="XP_038056747.1">
    <property type="nucleotide sequence ID" value="XM_038200819.1"/>
</dbReference>
<dbReference type="GO" id="GO:0051781">
    <property type="term" value="P:positive regulation of cell division"/>
    <property type="evidence" value="ECO:0007669"/>
    <property type="project" value="UniProtKB-KW"/>
</dbReference>
<dbReference type="SUPFAM" id="SSF57501">
    <property type="entry name" value="Cystine-knot cytokines"/>
    <property type="match status" value="1"/>
</dbReference>
<keyword evidence="8" id="KW-1185">Reference proteome</keyword>
<keyword evidence="2 4" id="KW-0339">Growth factor</keyword>
<dbReference type="SMART" id="SM00141">
    <property type="entry name" value="PDGF"/>
    <property type="match status" value="1"/>
</dbReference>
<evidence type="ECO:0000313" key="7">
    <source>
        <dbReference type="EnsemblMetazoa" id="XP_038056747.1"/>
    </source>
</evidence>
<dbReference type="GO" id="GO:0008284">
    <property type="term" value="P:positive regulation of cell population proliferation"/>
    <property type="evidence" value="ECO:0007669"/>
    <property type="project" value="TreeGrafter"/>
</dbReference>
<dbReference type="Pfam" id="PF00341">
    <property type="entry name" value="PDGF"/>
    <property type="match status" value="1"/>
</dbReference>
<dbReference type="OrthoDB" id="5951777at2759"/>
<dbReference type="AlphaFoldDB" id="A0A913ZYV4"/>
<dbReference type="GO" id="GO:0005615">
    <property type="term" value="C:extracellular space"/>
    <property type="evidence" value="ECO:0007669"/>
    <property type="project" value="TreeGrafter"/>
</dbReference>
<proteinExistence type="inferred from homology"/>